<protein>
    <recommendedName>
        <fullName evidence="1">GAPS4 PD-(D/E)XK nuclease domain-containing protein</fullName>
    </recommendedName>
</protein>
<organism evidence="2 3">
    <name type="scientific">Citrifermentans bemidjiense (strain ATCC BAA-1014 / DSM 16622 / JCM 12645 / Bem)</name>
    <name type="common">Geobacter bemidjiensis</name>
    <dbReference type="NCBI Taxonomy" id="404380"/>
    <lineage>
        <taxon>Bacteria</taxon>
        <taxon>Pseudomonadati</taxon>
        <taxon>Thermodesulfobacteriota</taxon>
        <taxon>Desulfuromonadia</taxon>
        <taxon>Geobacterales</taxon>
        <taxon>Geobacteraceae</taxon>
        <taxon>Citrifermentans</taxon>
    </lineage>
</organism>
<gene>
    <name evidence="2" type="ordered locus">Gbem_2971</name>
</gene>
<proteinExistence type="predicted"/>
<accession>B5EJ19</accession>
<dbReference type="RefSeq" id="WP_012531400.1">
    <property type="nucleotide sequence ID" value="NC_011146.1"/>
</dbReference>
<dbReference type="HOGENOM" id="CLU_073567_0_0_7"/>
<dbReference type="eggNOG" id="ENOG502ZKFM">
    <property type="taxonomic scope" value="Bacteria"/>
</dbReference>
<dbReference type="AlphaFoldDB" id="B5EJ19"/>
<sequence length="308" mass="34917">MGEWSKRVGEKGEDVVGKFLKIVGWGDSLSGTEIPCIRTQKHGAVTKTHGIDYLFSYKSQLVDRTVNHVCMSVKYSASSYPTSPNAKFKGFFEDLATAIECFKKSEIKQTQNNRFSGIDDAQDVGVIFWLTNTNDRSVNITEKVSNIRQVSDYNYDAIYLVDNLKIEFIYKTISYLKLIKPASSIEFFYINTGRNINNTDKFTSGTVMPVEYINSSVIPFKINNSDGTKTFVLSLFDCFHRDRLKRLIGLAHNITSDFTSDVLILFPDYNELVHLNDVMSARAGFSDKKFTETITVANYCNDYREAGI</sequence>
<reference evidence="2 3" key="1">
    <citation type="submission" date="2008-07" db="EMBL/GenBank/DDBJ databases">
        <title>Complete sequence of Geobacter bemidjiensis BEM.</title>
        <authorList>
            <consortium name="US DOE Joint Genome Institute"/>
            <person name="Lucas S."/>
            <person name="Copeland A."/>
            <person name="Lapidus A."/>
            <person name="Glavina del Rio T."/>
            <person name="Dalin E."/>
            <person name="Tice H."/>
            <person name="Bruce D."/>
            <person name="Goodwin L."/>
            <person name="Pitluck S."/>
            <person name="Kiss H."/>
            <person name="Brettin T."/>
            <person name="Detter J.C."/>
            <person name="Han C."/>
            <person name="Kuske C.R."/>
            <person name="Schmutz J."/>
            <person name="Larimer F."/>
            <person name="Land M."/>
            <person name="Hauser L."/>
            <person name="Kyrpides N."/>
            <person name="Lykidis A."/>
            <person name="Lovley D."/>
            <person name="Richardson P."/>
        </authorList>
    </citation>
    <scope>NUCLEOTIDE SEQUENCE [LARGE SCALE GENOMIC DNA]</scope>
    <source>
        <strain evidence="3">ATCC BAA-1014 / DSM 16622 / JCM 12645 / Bem</strain>
    </source>
</reference>
<evidence type="ECO:0000313" key="3">
    <source>
        <dbReference type="Proteomes" id="UP000008825"/>
    </source>
</evidence>
<dbReference type="OrthoDB" id="2680225at2"/>
<reference evidence="2 3" key="2">
    <citation type="journal article" date="2010" name="BMC Genomics">
        <title>The genome of Geobacter bemidjiensis, exemplar for the subsurface clade of Geobacter species that predominate in Fe(III)-reducing subsurface environments.</title>
        <authorList>
            <person name="Aklujkar M."/>
            <person name="Young N.D."/>
            <person name="Holmes D."/>
            <person name="Chavan M."/>
            <person name="Risso C."/>
            <person name="Kiss H.E."/>
            <person name="Han C.S."/>
            <person name="Land M.L."/>
            <person name="Lovley D.R."/>
        </authorList>
    </citation>
    <scope>NUCLEOTIDE SEQUENCE [LARGE SCALE GENOMIC DNA]</scope>
    <source>
        <strain evidence="3">ATCC BAA-1014 / DSM 16622 / JCM 12645 / Bem</strain>
    </source>
</reference>
<evidence type="ECO:0000259" key="1">
    <source>
        <dbReference type="Pfam" id="PF26115"/>
    </source>
</evidence>
<dbReference type="InterPro" id="IPR058873">
    <property type="entry name" value="PDDEXK_GAPS4"/>
</dbReference>
<keyword evidence="3" id="KW-1185">Reference proteome</keyword>
<dbReference type="Pfam" id="PF26115">
    <property type="entry name" value="PDDEXK_GAPS4"/>
    <property type="match status" value="1"/>
</dbReference>
<dbReference type="STRING" id="404380.Gbem_2971"/>
<name>B5EJ19_CITBB</name>
<dbReference type="EMBL" id="CP001124">
    <property type="protein sequence ID" value="ACH39974.1"/>
    <property type="molecule type" value="Genomic_DNA"/>
</dbReference>
<dbReference type="Proteomes" id="UP000008825">
    <property type="component" value="Chromosome"/>
</dbReference>
<dbReference type="KEGG" id="gbm:Gbem_2971"/>
<feature type="domain" description="GAPS4 PD-(D/E)XK nuclease" evidence="1">
    <location>
        <begin position="1"/>
        <end position="164"/>
    </location>
</feature>
<evidence type="ECO:0000313" key="2">
    <source>
        <dbReference type="EMBL" id="ACH39974.1"/>
    </source>
</evidence>